<feature type="region of interest" description="Disordered" evidence="1">
    <location>
        <begin position="81"/>
        <end position="100"/>
    </location>
</feature>
<dbReference type="AlphaFoldDB" id="F0UB82"/>
<dbReference type="Proteomes" id="UP000008142">
    <property type="component" value="Unassembled WGS sequence"/>
</dbReference>
<protein>
    <submittedName>
        <fullName evidence="2">Predicted protein</fullName>
    </submittedName>
</protein>
<feature type="compositionally biased region" description="Polar residues" evidence="1">
    <location>
        <begin position="81"/>
        <end position="92"/>
    </location>
</feature>
<evidence type="ECO:0000313" key="3">
    <source>
        <dbReference type="Proteomes" id="UP000008142"/>
    </source>
</evidence>
<name>F0UB82_AJEC8</name>
<sequence>MTGKMSDQFCNVSRDNSCRLRAALNEENGRLPSPCSRTKQILSKLQPSAPLQFSKLTDASEQFGLEDMKSLEIANNEAYSSLGTKQSQASDPTHQHAALF</sequence>
<gene>
    <name evidence="2" type="ORF">HCEG_03051</name>
</gene>
<dbReference type="EMBL" id="DS990637">
    <property type="protein sequence ID" value="EGC43836.1"/>
    <property type="molecule type" value="Genomic_DNA"/>
</dbReference>
<organism evidence="3">
    <name type="scientific">Ajellomyces capsulatus (strain H88)</name>
    <name type="common">Darling's disease fungus</name>
    <name type="synonym">Histoplasma capsulatum</name>
    <dbReference type="NCBI Taxonomy" id="544711"/>
    <lineage>
        <taxon>Eukaryota</taxon>
        <taxon>Fungi</taxon>
        <taxon>Dikarya</taxon>
        <taxon>Ascomycota</taxon>
        <taxon>Pezizomycotina</taxon>
        <taxon>Eurotiomycetes</taxon>
        <taxon>Eurotiomycetidae</taxon>
        <taxon>Onygenales</taxon>
        <taxon>Ajellomycetaceae</taxon>
        <taxon>Histoplasma</taxon>
    </lineage>
</organism>
<evidence type="ECO:0000256" key="1">
    <source>
        <dbReference type="SAM" id="MobiDB-lite"/>
    </source>
</evidence>
<dbReference type="HOGENOM" id="CLU_2305220_0_0_1"/>
<reference evidence="3" key="1">
    <citation type="submission" date="2008-07" db="EMBL/GenBank/DDBJ databases">
        <title>Annotation of Ajellomyces capsulatus strain H88.</title>
        <authorList>
            <person name="Champion M."/>
            <person name="Cuomo C."/>
            <person name="Ma L.-J."/>
            <person name="Henn M.R."/>
            <person name="Sil A."/>
            <person name="Goldman B."/>
            <person name="Young S.K."/>
            <person name="Kodira C.D."/>
            <person name="Zeng Q."/>
            <person name="Koehrsen M."/>
            <person name="Alvarado L."/>
            <person name="Berlin A."/>
            <person name="Borenstein D."/>
            <person name="Chen Z."/>
            <person name="Engels R."/>
            <person name="Freedman E."/>
            <person name="Gellesch M."/>
            <person name="Goldberg J."/>
            <person name="Griggs A."/>
            <person name="Gujja S."/>
            <person name="Heiman D."/>
            <person name="Hepburn T."/>
            <person name="Howarth C."/>
            <person name="Jen D."/>
            <person name="Larson L."/>
            <person name="Lewis B."/>
            <person name="Mehta T."/>
            <person name="Park D."/>
            <person name="Pearson M."/>
            <person name="Roberts A."/>
            <person name="Saif S."/>
            <person name="Shea T."/>
            <person name="Shenoy N."/>
            <person name="Sisk P."/>
            <person name="Stolte C."/>
            <person name="Sykes S."/>
            <person name="Walk T."/>
            <person name="White J."/>
            <person name="Yandava C."/>
            <person name="Klein B."/>
            <person name="McEwen J.G."/>
            <person name="Puccia R."/>
            <person name="Goldman G.H."/>
            <person name="Felipe M.S."/>
            <person name="Nino-Vega G."/>
            <person name="San-Blas G."/>
            <person name="Taylor J."/>
            <person name="Mendoza L."/>
            <person name="Galagan J."/>
            <person name="Nusbaum C."/>
            <person name="Birren B."/>
        </authorList>
    </citation>
    <scope>NUCLEOTIDE SEQUENCE [LARGE SCALE GENOMIC DNA]</scope>
    <source>
        <strain evidence="3">H88</strain>
    </source>
</reference>
<accession>F0UB82</accession>
<evidence type="ECO:0000313" key="2">
    <source>
        <dbReference type="EMBL" id="EGC43836.1"/>
    </source>
</evidence>
<proteinExistence type="predicted"/>
<dbReference type="OrthoDB" id="10431535at2759"/>